<feature type="region of interest" description="Disordered" evidence="1">
    <location>
        <begin position="44"/>
        <end position="69"/>
    </location>
</feature>
<proteinExistence type="predicted"/>
<evidence type="ECO:0000313" key="2">
    <source>
        <dbReference type="EMBL" id="BCM86564.1"/>
    </source>
</evidence>
<name>A0A8H8WY46_9HYPH</name>
<reference evidence="2" key="1">
    <citation type="submission" date="2020-11" db="EMBL/GenBank/DDBJ databases">
        <title>Complete genome sequence of a novel pathogenic Methylobacterium strain isolated from rice in Vietnam.</title>
        <authorList>
            <person name="Lai K."/>
            <person name="Okazaki S."/>
            <person name="Higashi K."/>
            <person name="Mori H."/>
            <person name="Toyoda A."/>
            <person name="Kurokawa K."/>
        </authorList>
    </citation>
    <scope>NUCLEOTIDE SEQUENCE</scope>
    <source>
        <strain evidence="2">VL1</strain>
    </source>
</reference>
<dbReference type="KEGG" id="mind:mvi_50250"/>
<gene>
    <name evidence="2" type="ORF">mvi_50250</name>
</gene>
<dbReference type="EMBL" id="AP024145">
    <property type="protein sequence ID" value="BCM86564.1"/>
    <property type="molecule type" value="Genomic_DNA"/>
</dbReference>
<evidence type="ECO:0000313" key="3">
    <source>
        <dbReference type="Proteomes" id="UP000663508"/>
    </source>
</evidence>
<accession>A0A8H8WY46</accession>
<sequence length="69" mass="7557">MRLRKRPLTLAHRACCLHDEVQTGLSPPAGRGNARAMKEMPCAHRLPPASPMRKPVPACGAARRRNAYG</sequence>
<dbReference type="Proteomes" id="UP000663508">
    <property type="component" value="Chromosome"/>
</dbReference>
<evidence type="ECO:0000256" key="1">
    <source>
        <dbReference type="SAM" id="MobiDB-lite"/>
    </source>
</evidence>
<dbReference type="AlphaFoldDB" id="A0A8H8WY46"/>
<protein>
    <submittedName>
        <fullName evidence="2">Uncharacterized protein</fullName>
    </submittedName>
</protein>
<organism evidence="2 3">
    <name type="scientific">Methylobacterium indicum</name>
    <dbReference type="NCBI Taxonomy" id="1775910"/>
    <lineage>
        <taxon>Bacteria</taxon>
        <taxon>Pseudomonadati</taxon>
        <taxon>Pseudomonadota</taxon>
        <taxon>Alphaproteobacteria</taxon>
        <taxon>Hyphomicrobiales</taxon>
        <taxon>Methylobacteriaceae</taxon>
        <taxon>Methylobacterium</taxon>
    </lineage>
</organism>